<comment type="caution">
    <text evidence="1">The sequence shown here is derived from an EMBL/GenBank/DDBJ whole genome shotgun (WGS) entry which is preliminary data.</text>
</comment>
<sequence>MAASTQIVDVSSAPWVLPRSPIHSRFRCVYGSVSVHKTLQSIGGISVGSFVKSLFFSTFLLSTAVLAADGDKPIKTGAEATHPADDAFSFKPQQKVTEGSVTIRGQHVAYQAVAGTLIVHPKGYDDAAPERTTKPEELPVASMFYVAYFKKGAPAASRPITFVYNGGPGSATVWLHMGAFGPKRIQTADDTHTPAAPYKLIDNDDSLLDVTDLVFIDAPGTGFGRLGGKDKEKAFYGTDPDARAFTDFIAQFLGRYNRYNSPKFLFGESYGTTRSAIVANMLAQDKSIDLNGVMLLSQILNYDNTIDRPQANPGMDLPYILALPSFAATAWYHKKLSPMPADLPTFLKEVEHFATGDYTSALQQGTALPEAAFNTIAEKLHGYTGLPVDYIKRANLRVNGGEFEKTLLGADDSDTGRLDSRFSGYAIDPLSQTPSYDPMGSALGSAYLSAFNDYARTTLHYGGDDPTGPYQEYKPSAHSISIWSFHHEQPDMPSSKRGVPNVLPDLAMAMKTNPSLKVQLNQGYFDLGTPYFEGVYEMSHLPIPRALAGNIEIHQYMSGHMVYTHAPALKELHDNAAAFIRRNDNLPH</sequence>
<dbReference type="EMBL" id="JAFVMF010000005">
    <property type="protein sequence ID" value="MBO1359248.1"/>
    <property type="molecule type" value="Genomic_DNA"/>
</dbReference>
<protein>
    <submittedName>
        <fullName evidence="1">Peptidase S10</fullName>
    </submittedName>
</protein>
<organism evidence="1 2">
    <name type="scientific">Acetobacter sacchari</name>
    <dbReference type="NCBI Taxonomy" id="2661687"/>
    <lineage>
        <taxon>Bacteria</taxon>
        <taxon>Pseudomonadati</taxon>
        <taxon>Pseudomonadota</taxon>
        <taxon>Alphaproteobacteria</taxon>
        <taxon>Acetobacterales</taxon>
        <taxon>Acetobacteraceae</taxon>
        <taxon>Acetobacter</taxon>
    </lineage>
</organism>
<dbReference type="Gene3D" id="3.40.50.1820">
    <property type="entry name" value="alpha/beta hydrolase"/>
    <property type="match status" value="1"/>
</dbReference>
<dbReference type="SUPFAM" id="SSF53474">
    <property type="entry name" value="alpha/beta-Hydrolases"/>
    <property type="match status" value="1"/>
</dbReference>
<gene>
    <name evidence="1" type="ORF">J2D73_05485</name>
</gene>
<name>A0ABS3LTL5_9PROT</name>
<dbReference type="InterPro" id="IPR029058">
    <property type="entry name" value="AB_hydrolase_fold"/>
</dbReference>
<dbReference type="InterPro" id="IPR001563">
    <property type="entry name" value="Peptidase_S10"/>
</dbReference>
<evidence type="ECO:0000313" key="2">
    <source>
        <dbReference type="Proteomes" id="UP000664771"/>
    </source>
</evidence>
<evidence type="ECO:0000313" key="1">
    <source>
        <dbReference type="EMBL" id="MBO1359248.1"/>
    </source>
</evidence>
<reference evidence="1 2" key="1">
    <citation type="submission" date="2021-03" db="EMBL/GenBank/DDBJ databases">
        <title>The complete genome sequence of Acetobacter sacchari TBRC 11175.</title>
        <authorList>
            <person name="Charoenyingcharoen P."/>
            <person name="Yukphan P."/>
        </authorList>
    </citation>
    <scope>NUCLEOTIDE SEQUENCE [LARGE SCALE GENOMIC DNA]</scope>
    <source>
        <strain evidence="1 2">TBRC 11175</strain>
    </source>
</reference>
<dbReference type="Pfam" id="PF00450">
    <property type="entry name" value="Peptidase_S10"/>
    <property type="match status" value="1"/>
</dbReference>
<proteinExistence type="predicted"/>
<dbReference type="Proteomes" id="UP000664771">
    <property type="component" value="Unassembled WGS sequence"/>
</dbReference>
<keyword evidence="2" id="KW-1185">Reference proteome</keyword>
<accession>A0ABS3LTL5</accession>